<dbReference type="Gene3D" id="2.40.240.130">
    <property type="match status" value="1"/>
</dbReference>
<dbReference type="GO" id="GO:0005829">
    <property type="term" value="C:cytosol"/>
    <property type="evidence" value="ECO:0007669"/>
    <property type="project" value="TreeGrafter"/>
</dbReference>
<organism evidence="8 9">
    <name type="scientific">Ditylenchus destructor</name>
    <dbReference type="NCBI Taxonomy" id="166010"/>
    <lineage>
        <taxon>Eukaryota</taxon>
        <taxon>Metazoa</taxon>
        <taxon>Ecdysozoa</taxon>
        <taxon>Nematoda</taxon>
        <taxon>Chromadorea</taxon>
        <taxon>Rhabditida</taxon>
        <taxon>Tylenchina</taxon>
        <taxon>Tylenchomorpha</taxon>
        <taxon>Sphaerularioidea</taxon>
        <taxon>Anguinidae</taxon>
        <taxon>Anguininae</taxon>
        <taxon>Ditylenchus</taxon>
    </lineage>
</organism>
<dbReference type="GO" id="GO:0005109">
    <property type="term" value="F:frizzled binding"/>
    <property type="evidence" value="ECO:0007669"/>
    <property type="project" value="TreeGrafter"/>
</dbReference>
<feature type="compositionally biased region" description="Low complexity" evidence="6">
    <location>
        <begin position="81"/>
        <end position="101"/>
    </location>
</feature>
<dbReference type="InterPro" id="IPR029071">
    <property type="entry name" value="Ubiquitin-like_domsf"/>
</dbReference>
<comment type="caution">
    <text evidence="8">The sequence shown here is derived from an EMBL/GenBank/DDBJ whole genome shotgun (WGS) entry which is preliminary data.</text>
</comment>
<evidence type="ECO:0000313" key="8">
    <source>
        <dbReference type="EMBL" id="KAI1727911.1"/>
    </source>
</evidence>
<keyword evidence="2" id="KW-0217">Developmental protein</keyword>
<keyword evidence="9" id="KW-1185">Reference proteome</keyword>
<dbReference type="InterPro" id="IPR015506">
    <property type="entry name" value="Dsh/Dvl-rel"/>
</dbReference>
<dbReference type="AlphaFoldDB" id="A0AAD4RD00"/>
<dbReference type="PROSITE" id="PS50841">
    <property type="entry name" value="DIX"/>
    <property type="match status" value="1"/>
</dbReference>
<keyword evidence="4 5" id="KW-0879">Wnt signaling pathway</keyword>
<dbReference type="EMBL" id="JAKKPZ010000001">
    <property type="protein sequence ID" value="KAI1727911.1"/>
    <property type="molecule type" value="Genomic_DNA"/>
</dbReference>
<gene>
    <name evidence="8" type="ORF">DdX_00052</name>
</gene>
<evidence type="ECO:0000256" key="3">
    <source>
        <dbReference type="ARBA" id="ARBA00022490"/>
    </source>
</evidence>
<evidence type="ECO:0000313" key="9">
    <source>
        <dbReference type="Proteomes" id="UP001201812"/>
    </source>
</evidence>
<evidence type="ECO:0000256" key="4">
    <source>
        <dbReference type="ARBA" id="ARBA00022687"/>
    </source>
</evidence>
<evidence type="ECO:0000256" key="5">
    <source>
        <dbReference type="PROSITE-ProRule" id="PRU00069"/>
    </source>
</evidence>
<accession>A0AAD4RD00</accession>
<dbReference type="Pfam" id="PF00778">
    <property type="entry name" value="DIX"/>
    <property type="match status" value="1"/>
</dbReference>
<feature type="domain" description="DIX" evidence="7">
    <location>
        <begin position="108"/>
        <end position="190"/>
    </location>
</feature>
<feature type="region of interest" description="Disordered" evidence="6">
    <location>
        <begin position="195"/>
        <end position="217"/>
    </location>
</feature>
<evidence type="ECO:0000256" key="2">
    <source>
        <dbReference type="ARBA" id="ARBA00022473"/>
    </source>
</evidence>
<dbReference type="PANTHER" id="PTHR10878:SF25">
    <property type="entry name" value="SEGMENT POLARITY PROTEIN DISHEVELLED"/>
    <property type="match status" value="1"/>
</dbReference>
<keyword evidence="3" id="KW-0963">Cytoplasm</keyword>
<sequence length="265" mass="28797">MTSSADDNVAVDDATESTSKLTLQDENSAQPSSKQSTPLRQPAPPIHQRNISADSSQNDGKSKSSGPISNGFGDDVEVAKSEVSSQASSQQSRSKSSQTTSGGADGTRRTTKVYYHIDDETTPYCTEVPVPADRITLGDFKRVLNRSNFKFYCKAIDQEVGGEVKAEIRDDNQLLHKSLNGQFELFLLTAEGSSHSDGTSTAGFSKPGNSLGRHSNMVPGPAPSSFYPFQSSSHNYHHSRMNNGRQFGLELGMLPYFELLFCLLM</sequence>
<comment type="subcellular location">
    <subcellularLocation>
        <location evidence="1">Cytoplasm</location>
    </subcellularLocation>
</comment>
<dbReference type="PANTHER" id="PTHR10878">
    <property type="entry name" value="SEGMENT POLARITY PROTEIN DISHEVELLED"/>
    <property type="match status" value="1"/>
</dbReference>
<feature type="region of interest" description="Disordered" evidence="6">
    <location>
        <begin position="1"/>
        <end position="108"/>
    </location>
</feature>
<proteinExistence type="predicted"/>
<evidence type="ECO:0000256" key="1">
    <source>
        <dbReference type="ARBA" id="ARBA00004496"/>
    </source>
</evidence>
<protein>
    <submittedName>
        <fullName evidence="8">DIX domain-containing protein</fullName>
    </submittedName>
</protein>
<evidence type="ECO:0000256" key="6">
    <source>
        <dbReference type="SAM" id="MobiDB-lite"/>
    </source>
</evidence>
<feature type="compositionally biased region" description="Polar residues" evidence="6">
    <location>
        <begin position="49"/>
        <end position="68"/>
    </location>
</feature>
<dbReference type="FunFam" id="2.40.240.130:FF:000001">
    <property type="entry name" value="Segment polarity protein dishevelled homolog DVL-1"/>
    <property type="match status" value="1"/>
</dbReference>
<dbReference type="GO" id="GO:0060070">
    <property type="term" value="P:canonical Wnt signaling pathway"/>
    <property type="evidence" value="ECO:0007669"/>
    <property type="project" value="TreeGrafter"/>
</dbReference>
<dbReference type="SMART" id="SM00021">
    <property type="entry name" value="DAX"/>
    <property type="match status" value="1"/>
</dbReference>
<reference evidence="8" key="1">
    <citation type="submission" date="2022-01" db="EMBL/GenBank/DDBJ databases">
        <title>Genome Sequence Resource for Two Populations of Ditylenchus destructor, the Migratory Endoparasitic Phytonematode.</title>
        <authorList>
            <person name="Zhang H."/>
            <person name="Lin R."/>
            <person name="Xie B."/>
        </authorList>
    </citation>
    <scope>NUCLEOTIDE SEQUENCE</scope>
    <source>
        <strain evidence="8">BazhouSP</strain>
    </source>
</reference>
<dbReference type="InterPro" id="IPR001158">
    <property type="entry name" value="DIX"/>
</dbReference>
<dbReference type="InterPro" id="IPR038207">
    <property type="entry name" value="DIX_dom_sf"/>
</dbReference>
<feature type="compositionally biased region" description="Polar residues" evidence="6">
    <location>
        <begin position="16"/>
        <end position="39"/>
    </location>
</feature>
<dbReference type="Proteomes" id="UP001201812">
    <property type="component" value="Unassembled WGS sequence"/>
</dbReference>
<evidence type="ECO:0000259" key="7">
    <source>
        <dbReference type="PROSITE" id="PS50841"/>
    </source>
</evidence>
<name>A0AAD4RD00_9BILA</name>
<dbReference type="SUPFAM" id="SSF54236">
    <property type="entry name" value="Ubiquitin-like"/>
    <property type="match status" value="1"/>
</dbReference>